<reference evidence="3 4" key="1">
    <citation type="submission" date="2020-08" db="EMBL/GenBank/DDBJ databases">
        <title>Description of novel Flavobacterium F-408 isolate.</title>
        <authorList>
            <person name="Saticioglu I.B."/>
            <person name="Duman M."/>
            <person name="Altun S."/>
        </authorList>
    </citation>
    <scope>NUCLEOTIDE SEQUENCE [LARGE SCALE GENOMIC DNA]</scope>
    <source>
        <strain evidence="3 4">F-408</strain>
    </source>
</reference>
<evidence type="ECO:0000313" key="3">
    <source>
        <dbReference type="EMBL" id="MBC5834841.1"/>
    </source>
</evidence>
<feature type="domain" description="Secretion system C-terminal sorting" evidence="2">
    <location>
        <begin position="426"/>
        <end position="493"/>
    </location>
</feature>
<dbReference type="Pfam" id="PF14312">
    <property type="entry name" value="FG-GAP_2"/>
    <property type="match status" value="3"/>
</dbReference>
<dbReference type="Gene3D" id="2.130.10.80">
    <property type="entry name" value="Galactose oxidase/kelch, beta-propeller"/>
    <property type="match status" value="1"/>
</dbReference>
<protein>
    <submittedName>
        <fullName evidence="3">T9SS type A sorting domain-containing protein</fullName>
    </submittedName>
</protein>
<dbReference type="SUPFAM" id="SSF50965">
    <property type="entry name" value="Galactose oxidase, central domain"/>
    <property type="match status" value="1"/>
</dbReference>
<dbReference type="InterPro" id="IPR013517">
    <property type="entry name" value="FG-GAP"/>
</dbReference>
<dbReference type="InterPro" id="IPR011043">
    <property type="entry name" value="Gal_Oxase/kelch_b-propeller"/>
</dbReference>
<evidence type="ECO:0000313" key="4">
    <source>
        <dbReference type="Proteomes" id="UP000605990"/>
    </source>
</evidence>
<dbReference type="PANTHER" id="PTHR36220">
    <property type="entry name" value="UNNAMED PRODUCT"/>
    <property type="match status" value="1"/>
</dbReference>
<dbReference type="RefSeq" id="WP_166128638.1">
    <property type="nucleotide sequence ID" value="NZ_JAANOQ010000005.1"/>
</dbReference>
<dbReference type="NCBIfam" id="TIGR04183">
    <property type="entry name" value="Por_Secre_tail"/>
    <property type="match status" value="1"/>
</dbReference>
<dbReference type="InterPro" id="IPR026444">
    <property type="entry name" value="Secre_tail"/>
</dbReference>
<evidence type="ECO:0000256" key="1">
    <source>
        <dbReference type="ARBA" id="ARBA00022729"/>
    </source>
</evidence>
<dbReference type="Pfam" id="PF18962">
    <property type="entry name" value="Por_Secre_tail"/>
    <property type="match status" value="1"/>
</dbReference>
<proteinExistence type="predicted"/>
<comment type="caution">
    <text evidence="3">The sequence shown here is derived from an EMBL/GenBank/DDBJ whole genome shotgun (WGS) entry which is preliminary data.</text>
</comment>
<name>A0ABR7IYI9_9FLAO</name>
<dbReference type="EMBL" id="JACRUN010000004">
    <property type="protein sequence ID" value="MBC5834841.1"/>
    <property type="molecule type" value="Genomic_DNA"/>
</dbReference>
<organism evidence="3 4">
    <name type="scientific">Flavobacterium bernardetii</name>
    <dbReference type="NCBI Taxonomy" id="2813823"/>
    <lineage>
        <taxon>Bacteria</taxon>
        <taxon>Pseudomonadati</taxon>
        <taxon>Bacteroidota</taxon>
        <taxon>Flavobacteriia</taxon>
        <taxon>Flavobacteriales</taxon>
        <taxon>Flavobacteriaceae</taxon>
        <taxon>Flavobacterium</taxon>
    </lineage>
</organism>
<dbReference type="Proteomes" id="UP000605990">
    <property type="component" value="Unassembled WGS sequence"/>
</dbReference>
<gene>
    <name evidence="3" type="ORF">H8R27_08080</name>
</gene>
<evidence type="ECO:0000259" key="2">
    <source>
        <dbReference type="Pfam" id="PF18962"/>
    </source>
</evidence>
<dbReference type="PANTHER" id="PTHR36220:SF1">
    <property type="entry name" value="GAMMA TUBULIN COMPLEX COMPONENT C-TERMINAL DOMAIN-CONTAINING PROTEIN"/>
    <property type="match status" value="1"/>
</dbReference>
<sequence>MKKLYFLAFLSSIISFGQTQIGSDINGEAIDDYSGDSVSLSNDGSVIAIGATQNDGNGSQSGHVRIYKNVLGVWTQIGSDINGEASVDISGSSVSLSSDGSIVAIGAYGNDGNGGYSGHVRIFKNILGVWSQLGSDINGEAAGDYSGYSVSLSSDGSVVAIGAYGNDGNGSQSGHVRIFKNVLGAWTQIGSDINGETVTELSGTSVSLSSDGNVLAIGAPYNDGSSTDPGFDSGKVRIYKNISGVWTKIGSDIDGDSSLDYSGKSISLSNDGNIIAIGTFFDDNVNIVNCGAVRIYKNISDVWTLIGLPIYGDAEMDKFGDAVSLSGDGNIVAIGAPQNDGNGADLGHVRIFKNISDVWTQVGIDIDGESEGDKSGSSVSLSSDGNTVAIGARYNDGNGTDSGHVRVYDLSAFLNSDSFVLDNFSIYPNPTSEFININLENNLTLEKVNIYNTLGQIIKSEKNKTIDVKSLAKGNYFVEVITNQGKATKTIIVE</sequence>
<accession>A0ABR7IYI9</accession>
<dbReference type="InterPro" id="IPR037293">
    <property type="entry name" value="Gal_Oxidase_central_sf"/>
</dbReference>
<keyword evidence="1" id="KW-0732">Signal</keyword>
<keyword evidence="4" id="KW-1185">Reference proteome</keyword>